<feature type="domain" description="Fatty acid synthase pseudo-KR" evidence="1">
    <location>
        <begin position="39"/>
        <end position="139"/>
    </location>
</feature>
<sequence>GFCLVGRKSNTLSTVLLLRKLNLASRGTQQDVVPIKNSSFDWVDSLKTNILQCDNKPPGQNVWLIADDSSRSGIVGLVNCLRVERGTSRIRCLLDASQTPSSSSTDLMLESSASKEILERDLVMNVYHDGQWGSYRHLTTQRCGEPRKHTEYAFLDVQIRGDLSTLRWCESPLRCTKPSRDSAKLLCSVYYAPLNFRDVLLATGKLSSNALFGDTATPEGLLGVEFSGRDPQGRRVMGLVPAQGMATAVVADPDFLWEVPDAWSLEEA</sequence>
<proteinExistence type="evidence at transcript level"/>
<evidence type="ECO:0000313" key="2">
    <source>
        <dbReference type="EMBL" id="JAU03417.1"/>
    </source>
</evidence>
<reference evidence="2" key="1">
    <citation type="submission" date="2016-09" db="EMBL/GenBank/DDBJ databases">
        <authorList>
            <person name="Capua I."/>
            <person name="De Benedictis P."/>
            <person name="Joannis T."/>
            <person name="Lombin L.H."/>
            <person name="Cattoli G."/>
        </authorList>
    </citation>
    <scope>NUCLEOTIDE SEQUENCE</scope>
</reference>
<dbReference type="InterPro" id="IPR011032">
    <property type="entry name" value="GroES-like_sf"/>
</dbReference>
<reference evidence="2" key="2">
    <citation type="journal article" date="2017" name="Front. Cell. Infect. Microbiol.">
        <title>Analysis of the Salivary Gland Transcriptome of Unfed and Partially Fed Amblyomma sculptum Ticks and Descriptive Proteome of the Saliva.</title>
        <authorList>
            <person name="Esteves E."/>
            <person name="Maruyama S.R."/>
            <person name="Kawahara R."/>
            <person name="Fujita A."/>
            <person name="Martins L.A."/>
            <person name="Righi A.A."/>
            <person name="Costa F.B."/>
            <person name="Palmisano G."/>
            <person name="Labruna M.B."/>
            <person name="Sa-Nunes A."/>
            <person name="Ribeiro J.M.C."/>
            <person name="Fogaca A.C."/>
        </authorList>
    </citation>
    <scope>NUCLEOTIDE SEQUENCE</scope>
</reference>
<evidence type="ECO:0000259" key="1">
    <source>
        <dbReference type="Pfam" id="PF21149"/>
    </source>
</evidence>
<dbReference type="Pfam" id="PF21149">
    <property type="entry name" value="FAS_pseudo-KR"/>
    <property type="match status" value="1"/>
</dbReference>
<dbReference type="Gene3D" id="3.40.50.720">
    <property type="entry name" value="NAD(P)-binding Rossmann-like Domain"/>
    <property type="match status" value="1"/>
</dbReference>
<feature type="non-terminal residue" evidence="2">
    <location>
        <position position="268"/>
    </location>
</feature>
<dbReference type="Gene3D" id="3.90.180.10">
    <property type="entry name" value="Medium-chain alcohol dehydrogenases, catalytic domain"/>
    <property type="match status" value="1"/>
</dbReference>
<dbReference type="InterPro" id="IPR049391">
    <property type="entry name" value="FAS_pseudo-KR"/>
</dbReference>
<dbReference type="AlphaFoldDB" id="A0A1E1XW74"/>
<dbReference type="SUPFAM" id="SSF50129">
    <property type="entry name" value="GroES-like"/>
    <property type="match status" value="1"/>
</dbReference>
<accession>A0A1E1XW74</accession>
<dbReference type="EMBL" id="GFAA01000018">
    <property type="protein sequence ID" value="JAU03417.1"/>
    <property type="molecule type" value="mRNA"/>
</dbReference>
<feature type="non-terminal residue" evidence="2">
    <location>
        <position position="1"/>
    </location>
</feature>
<name>A0A1E1XW74_AMBSC</name>
<organism evidence="2">
    <name type="scientific">Amblyomma sculptum</name>
    <name type="common">Tick</name>
    <dbReference type="NCBI Taxonomy" id="1581419"/>
    <lineage>
        <taxon>Eukaryota</taxon>
        <taxon>Metazoa</taxon>
        <taxon>Ecdysozoa</taxon>
        <taxon>Arthropoda</taxon>
        <taxon>Chelicerata</taxon>
        <taxon>Arachnida</taxon>
        <taxon>Acari</taxon>
        <taxon>Parasitiformes</taxon>
        <taxon>Ixodida</taxon>
        <taxon>Ixodoidea</taxon>
        <taxon>Ixodidae</taxon>
        <taxon>Amblyomminae</taxon>
        <taxon>Amblyomma</taxon>
    </lineage>
</organism>
<protein>
    <submittedName>
        <fullName evidence="2">Putative fatty acid synthase</fullName>
    </submittedName>
</protein>